<evidence type="ECO:0000256" key="4">
    <source>
        <dbReference type="ARBA" id="ARBA00023180"/>
    </source>
</evidence>
<reference evidence="10" key="1">
    <citation type="submission" date="2025-08" db="UniProtKB">
        <authorList>
            <consortium name="Ensembl"/>
        </authorList>
    </citation>
    <scope>IDENTIFICATION</scope>
</reference>
<keyword evidence="1 8" id="KW-0732">Signal</keyword>
<keyword evidence="4" id="KW-0325">Glycoprotein</keyword>
<evidence type="ECO:0000259" key="9">
    <source>
        <dbReference type="PROSITE" id="PS50050"/>
    </source>
</evidence>
<evidence type="ECO:0000256" key="8">
    <source>
        <dbReference type="SAM" id="SignalP"/>
    </source>
</evidence>
<dbReference type="Gene3D" id="2.10.50.10">
    <property type="entry name" value="Tumor Necrosis Factor Receptor, subunit A, domain 2"/>
    <property type="match status" value="2"/>
</dbReference>
<feature type="repeat" description="TNFR-Cys" evidence="5">
    <location>
        <begin position="74"/>
        <end position="115"/>
    </location>
</feature>
<keyword evidence="7" id="KW-0472">Membrane</keyword>
<dbReference type="GO" id="GO:0051044">
    <property type="term" value="P:positive regulation of membrane protein ectodomain proteolysis"/>
    <property type="evidence" value="ECO:0007669"/>
    <property type="project" value="TreeGrafter"/>
</dbReference>
<dbReference type="PANTHER" id="PTHR47386">
    <property type="entry name" value="TUMOR NECROSIS FACTOR RECEPTOR SUPERFAMILY MEMBER 1B"/>
    <property type="match status" value="1"/>
</dbReference>
<sequence length="467" mass="50701">MGPCWLLLGSLLLHVGGSLPGKEYSLPYTLQSQECKDPSSEYLERKVNKCCSRCPPGYHMLQSCNSSTDTACAPCEHNMYTACWNKLHYCLSCSSPCGKGFVQIQECTGMQDRVCICSANTYCATTKGRCLLCKPHKICGKGFGVSKPGTEKTNTECSPCPGGTFSDEESSTASCKQHRDCQSVSFQGNSTSDTVCSESEVPMTATSASSLTTTSRTSQLPAQSSTFRNPEIRTKGVYQDPSADFSKTIGITVGLTFLVLLALVGIFCFIASRRKDAELPFLSPEKQPDKRQRGSGAQSSSGPEQEEQHLLETPGSSSNSLDKSSARINEISIKNTEKKETDRNQQRWMTSDGCKHHSGARPNSASSEHSSNGGTQVNVTCIVNVCNSNHNPQFPEQTTSTTTDYENVPYCTPTEEEIPLSKEENPLKRESEIQIVVDTADSLPPNSAFPEGKPFPLSVQDVGMKTS</sequence>
<accession>A0A8C8VHI4</accession>
<dbReference type="GO" id="GO:0016020">
    <property type="term" value="C:membrane"/>
    <property type="evidence" value="ECO:0007669"/>
    <property type="project" value="InterPro"/>
</dbReference>
<feature type="compositionally biased region" description="Basic and acidic residues" evidence="6">
    <location>
        <begin position="335"/>
        <end position="345"/>
    </location>
</feature>
<feature type="disulfide bond" evidence="5">
    <location>
        <begin position="51"/>
        <end position="64"/>
    </location>
</feature>
<feature type="disulfide bond" evidence="5">
    <location>
        <begin position="54"/>
        <end position="72"/>
    </location>
</feature>
<dbReference type="PANTHER" id="PTHR47386:SF1">
    <property type="entry name" value="TUMOR NECROSIS FACTOR RECEPTOR SUPERFAMILY MEMBER 1B"/>
    <property type="match status" value="1"/>
</dbReference>
<feature type="compositionally biased region" description="Polar residues" evidence="6">
    <location>
        <begin position="219"/>
        <end position="228"/>
    </location>
</feature>
<dbReference type="Ensembl" id="ENSPCET00000008820.1">
    <property type="protein sequence ID" value="ENSPCEP00000008514.1"/>
    <property type="gene ID" value="ENSPCEG00000006870.1"/>
</dbReference>
<protein>
    <submittedName>
        <fullName evidence="10">TNF receptor superfamily member 1B</fullName>
    </submittedName>
</protein>
<feature type="region of interest" description="Disordered" evidence="6">
    <location>
        <begin position="207"/>
        <end position="235"/>
    </location>
</feature>
<dbReference type="GO" id="GO:0097191">
    <property type="term" value="P:extrinsic apoptotic signaling pathway"/>
    <property type="evidence" value="ECO:0007669"/>
    <property type="project" value="TreeGrafter"/>
</dbReference>
<feature type="compositionally biased region" description="Low complexity" evidence="6">
    <location>
        <begin position="207"/>
        <end position="218"/>
    </location>
</feature>
<evidence type="ECO:0000256" key="1">
    <source>
        <dbReference type="ARBA" id="ARBA00022729"/>
    </source>
</evidence>
<dbReference type="GO" id="GO:0008630">
    <property type="term" value="P:intrinsic apoptotic signaling pathway in response to DNA damage"/>
    <property type="evidence" value="ECO:0007669"/>
    <property type="project" value="TreeGrafter"/>
</dbReference>
<dbReference type="GO" id="GO:0005031">
    <property type="term" value="F:tumor necrosis factor receptor activity"/>
    <property type="evidence" value="ECO:0007669"/>
    <property type="project" value="InterPro"/>
</dbReference>
<dbReference type="GO" id="GO:0002724">
    <property type="term" value="P:regulation of T cell cytokine production"/>
    <property type="evidence" value="ECO:0007669"/>
    <property type="project" value="TreeGrafter"/>
</dbReference>
<dbReference type="PROSITE" id="PS00652">
    <property type="entry name" value="TNFR_NGFR_1"/>
    <property type="match status" value="2"/>
</dbReference>
<evidence type="ECO:0000256" key="7">
    <source>
        <dbReference type="SAM" id="Phobius"/>
    </source>
</evidence>
<keyword evidence="7" id="KW-1133">Transmembrane helix</keyword>
<evidence type="ECO:0000256" key="5">
    <source>
        <dbReference type="PROSITE-ProRule" id="PRU00206"/>
    </source>
</evidence>
<feature type="disulfide bond" evidence="5">
    <location>
        <begin position="97"/>
        <end position="115"/>
    </location>
</feature>
<keyword evidence="7" id="KW-0812">Transmembrane</keyword>
<evidence type="ECO:0000313" key="10">
    <source>
        <dbReference type="Ensembl" id="ENSPCEP00000008514.1"/>
    </source>
</evidence>
<dbReference type="InterPro" id="IPR020411">
    <property type="entry name" value="TNFR_1B"/>
</dbReference>
<name>A0A8C8VHI4_9SAUR</name>
<comment type="caution">
    <text evidence="5">Lacks conserved residue(s) required for the propagation of feature annotation.</text>
</comment>
<feature type="compositionally biased region" description="Polar residues" evidence="6">
    <location>
        <begin position="361"/>
        <end position="374"/>
    </location>
</feature>
<dbReference type="Proteomes" id="UP000694393">
    <property type="component" value="Unplaced"/>
</dbReference>
<feature type="disulfide bond" evidence="5">
    <location>
        <begin position="75"/>
        <end position="90"/>
    </location>
</feature>
<dbReference type="PROSITE" id="PS50050">
    <property type="entry name" value="TNFR_NGFR_2"/>
    <property type="match status" value="2"/>
</dbReference>
<dbReference type="AlphaFoldDB" id="A0A8C8VHI4"/>
<proteinExistence type="predicted"/>
<feature type="domain" description="TNFR-Cys" evidence="9">
    <location>
        <begin position="74"/>
        <end position="115"/>
    </location>
</feature>
<evidence type="ECO:0000256" key="6">
    <source>
        <dbReference type="SAM" id="MobiDB-lite"/>
    </source>
</evidence>
<dbReference type="SUPFAM" id="SSF57586">
    <property type="entry name" value="TNF receptor-like"/>
    <property type="match status" value="2"/>
</dbReference>
<feature type="region of interest" description="Disordered" evidence="6">
    <location>
        <begin position="441"/>
        <end position="467"/>
    </location>
</feature>
<feature type="compositionally biased region" description="Polar residues" evidence="6">
    <location>
        <begin position="314"/>
        <end position="327"/>
    </location>
</feature>
<dbReference type="GO" id="GO:0042129">
    <property type="term" value="P:regulation of T cell proliferation"/>
    <property type="evidence" value="ECO:0007669"/>
    <property type="project" value="TreeGrafter"/>
</dbReference>
<evidence type="ECO:0000256" key="3">
    <source>
        <dbReference type="ARBA" id="ARBA00023157"/>
    </source>
</evidence>
<feature type="region of interest" description="Disordered" evidence="6">
    <location>
        <begin position="281"/>
        <end position="374"/>
    </location>
</feature>
<keyword evidence="11" id="KW-1185">Reference proteome</keyword>
<reference evidence="10" key="2">
    <citation type="submission" date="2025-09" db="UniProtKB">
        <authorList>
            <consortium name="Ensembl"/>
        </authorList>
    </citation>
    <scope>IDENTIFICATION</scope>
</reference>
<dbReference type="InterPro" id="IPR001368">
    <property type="entry name" value="TNFR/NGFR_Cys_rich_reg"/>
</dbReference>
<feature type="domain" description="TNFR-Cys" evidence="9">
    <location>
        <begin position="34"/>
        <end position="72"/>
    </location>
</feature>
<keyword evidence="2" id="KW-0677">Repeat</keyword>
<feature type="disulfide bond" evidence="5">
    <location>
        <begin position="35"/>
        <end position="50"/>
    </location>
</feature>
<dbReference type="InterPro" id="IPR051670">
    <property type="entry name" value="TNF_chemokine_rcpt-like"/>
</dbReference>
<dbReference type="GO" id="GO:0150079">
    <property type="term" value="P:negative regulation of neuroinflammatory response"/>
    <property type="evidence" value="ECO:0007669"/>
    <property type="project" value="TreeGrafter"/>
</dbReference>
<feature type="signal peptide" evidence="8">
    <location>
        <begin position="1"/>
        <end position="18"/>
    </location>
</feature>
<dbReference type="GO" id="GO:0048714">
    <property type="term" value="P:positive regulation of oligodendrocyte differentiation"/>
    <property type="evidence" value="ECO:0007669"/>
    <property type="project" value="TreeGrafter"/>
</dbReference>
<feature type="transmembrane region" description="Helical" evidence="7">
    <location>
        <begin position="249"/>
        <end position="271"/>
    </location>
</feature>
<evidence type="ECO:0000313" key="11">
    <source>
        <dbReference type="Proteomes" id="UP000694393"/>
    </source>
</evidence>
<evidence type="ECO:0000256" key="2">
    <source>
        <dbReference type="ARBA" id="ARBA00022737"/>
    </source>
</evidence>
<dbReference type="PRINTS" id="PR01919">
    <property type="entry name" value="TNFACTORR1B"/>
</dbReference>
<dbReference type="SMART" id="SM00208">
    <property type="entry name" value="TNFR"/>
    <property type="match status" value="4"/>
</dbReference>
<feature type="chain" id="PRO_5034475574" evidence="8">
    <location>
        <begin position="19"/>
        <end position="467"/>
    </location>
</feature>
<dbReference type="GO" id="GO:0031643">
    <property type="term" value="P:positive regulation of myelination"/>
    <property type="evidence" value="ECO:0007669"/>
    <property type="project" value="TreeGrafter"/>
</dbReference>
<dbReference type="Pfam" id="PF00020">
    <property type="entry name" value="TNFR_c6"/>
    <property type="match status" value="2"/>
</dbReference>
<keyword evidence="3 5" id="KW-1015">Disulfide bond</keyword>
<organism evidence="10 11">
    <name type="scientific">Pelusios castaneus</name>
    <name type="common">West African mud turtle</name>
    <dbReference type="NCBI Taxonomy" id="367368"/>
    <lineage>
        <taxon>Eukaryota</taxon>
        <taxon>Metazoa</taxon>
        <taxon>Chordata</taxon>
        <taxon>Craniata</taxon>
        <taxon>Vertebrata</taxon>
        <taxon>Euteleostomi</taxon>
        <taxon>Archelosauria</taxon>
        <taxon>Testudinata</taxon>
        <taxon>Testudines</taxon>
        <taxon>Pleurodira</taxon>
        <taxon>Pelomedusidae</taxon>
        <taxon>Pelusios</taxon>
    </lineage>
</organism>
<feature type="repeat" description="TNFR-Cys" evidence="5">
    <location>
        <begin position="34"/>
        <end position="72"/>
    </location>
</feature>
<dbReference type="GO" id="GO:0043120">
    <property type="term" value="F:tumor necrosis factor binding"/>
    <property type="evidence" value="ECO:0007669"/>
    <property type="project" value="TreeGrafter"/>
</dbReference>